<keyword evidence="2" id="KW-1185">Reference proteome</keyword>
<dbReference type="Proteomes" id="UP000724584">
    <property type="component" value="Unassembled WGS sequence"/>
</dbReference>
<evidence type="ECO:0000313" key="2">
    <source>
        <dbReference type="Proteomes" id="UP000724584"/>
    </source>
</evidence>
<gene>
    <name evidence="1" type="ORF">F5144DRAFT_623577</name>
</gene>
<organism evidence="1 2">
    <name type="scientific">Chaetomium tenue</name>
    <dbReference type="NCBI Taxonomy" id="1854479"/>
    <lineage>
        <taxon>Eukaryota</taxon>
        <taxon>Fungi</taxon>
        <taxon>Dikarya</taxon>
        <taxon>Ascomycota</taxon>
        <taxon>Pezizomycotina</taxon>
        <taxon>Sordariomycetes</taxon>
        <taxon>Sordariomycetidae</taxon>
        <taxon>Sordariales</taxon>
        <taxon>Chaetomiaceae</taxon>
        <taxon>Chaetomium</taxon>
    </lineage>
</organism>
<protein>
    <submittedName>
        <fullName evidence="1">Alpha/beta hydrolase family-domain-containing protein</fullName>
    </submittedName>
</protein>
<name>A0ACB7P1C5_9PEZI</name>
<sequence length="425" mass="47229">MTQFFRIVEHTINCAHTREYVTATANGDADRPRLAVKQYIPLDNPNPQPGDVTIIAAHANGFPKELYEPLWDDLQKRSSETGIRIRSIWIADMWNQGQSGVLNEKILGNDPSWWDHTRDLANLINLKRDEMPQPLVGIGHSMGGAQLTYLALCHPRLLHSLALLDPVITTSHSGIGPAAASTNRRDIWDSRAAAAARFAKSPFYRAWDPRVLDLWVRHGLRALPTELYPSPPGAAGTSSTTTTTDPTDPPVTLTTTKHQELFTFLRPTYLPNRDLRDFDPSLLGLGPSQEQRGKSPAYAFYRPEPLHAFARLPELRPGVLYVFGETSEMSSAAERRAKMERTGCGVGGSGGVEKGRVKEVVLDCGHLVAMERVGGCAEAVGGFLKGELGRWRGEWEREREGRVGVQRGEVVMVDERWKREIKGKI</sequence>
<evidence type="ECO:0000313" key="1">
    <source>
        <dbReference type="EMBL" id="KAH6623687.1"/>
    </source>
</evidence>
<reference evidence="1 2" key="1">
    <citation type="journal article" date="2021" name="Nat. Commun.">
        <title>Genetic determinants of endophytism in the Arabidopsis root mycobiome.</title>
        <authorList>
            <person name="Mesny F."/>
            <person name="Miyauchi S."/>
            <person name="Thiergart T."/>
            <person name="Pickel B."/>
            <person name="Atanasova L."/>
            <person name="Karlsson M."/>
            <person name="Huettel B."/>
            <person name="Barry K.W."/>
            <person name="Haridas S."/>
            <person name="Chen C."/>
            <person name="Bauer D."/>
            <person name="Andreopoulos W."/>
            <person name="Pangilinan J."/>
            <person name="LaButti K."/>
            <person name="Riley R."/>
            <person name="Lipzen A."/>
            <person name="Clum A."/>
            <person name="Drula E."/>
            <person name="Henrissat B."/>
            <person name="Kohler A."/>
            <person name="Grigoriev I.V."/>
            <person name="Martin F.M."/>
            <person name="Hacquard S."/>
        </authorList>
    </citation>
    <scope>NUCLEOTIDE SEQUENCE [LARGE SCALE GENOMIC DNA]</scope>
    <source>
        <strain evidence="1 2">MPI-SDFR-AT-0079</strain>
    </source>
</reference>
<dbReference type="EMBL" id="JAGIZQ010000006">
    <property type="protein sequence ID" value="KAH6623687.1"/>
    <property type="molecule type" value="Genomic_DNA"/>
</dbReference>
<accession>A0ACB7P1C5</accession>
<comment type="caution">
    <text evidence="1">The sequence shown here is derived from an EMBL/GenBank/DDBJ whole genome shotgun (WGS) entry which is preliminary data.</text>
</comment>
<proteinExistence type="predicted"/>
<keyword evidence="1" id="KW-0378">Hydrolase</keyword>